<dbReference type="EMBL" id="KV427606">
    <property type="protein sequence ID" value="KZT11952.1"/>
    <property type="molecule type" value="Genomic_DNA"/>
</dbReference>
<dbReference type="OrthoDB" id="4202165at2759"/>
<name>A0A165HN27_9APHY</name>
<keyword evidence="2" id="KW-1185">Reference proteome</keyword>
<dbReference type="InParanoid" id="A0A165HN27"/>
<dbReference type="RefSeq" id="XP_040769600.1">
    <property type="nucleotide sequence ID" value="XM_040903658.1"/>
</dbReference>
<dbReference type="GeneID" id="63820688"/>
<proteinExistence type="predicted"/>
<accession>A0A165HN27</accession>
<dbReference type="AlphaFoldDB" id="A0A165HN27"/>
<evidence type="ECO:0000313" key="1">
    <source>
        <dbReference type="EMBL" id="KZT11952.1"/>
    </source>
</evidence>
<reference evidence="1 2" key="1">
    <citation type="journal article" date="2016" name="Mol. Biol. Evol.">
        <title>Comparative Genomics of Early-Diverging Mushroom-Forming Fungi Provides Insights into the Origins of Lignocellulose Decay Capabilities.</title>
        <authorList>
            <person name="Nagy L.G."/>
            <person name="Riley R."/>
            <person name="Tritt A."/>
            <person name="Adam C."/>
            <person name="Daum C."/>
            <person name="Floudas D."/>
            <person name="Sun H."/>
            <person name="Yadav J.S."/>
            <person name="Pangilinan J."/>
            <person name="Larsson K.H."/>
            <person name="Matsuura K."/>
            <person name="Barry K."/>
            <person name="Labutti K."/>
            <person name="Kuo R."/>
            <person name="Ohm R.A."/>
            <person name="Bhattacharya S.S."/>
            <person name="Shirouzu T."/>
            <person name="Yoshinaga Y."/>
            <person name="Martin F.M."/>
            <person name="Grigoriev I.V."/>
            <person name="Hibbett D.S."/>
        </authorList>
    </citation>
    <scope>NUCLEOTIDE SEQUENCE [LARGE SCALE GENOMIC DNA]</scope>
    <source>
        <strain evidence="1 2">93-53</strain>
    </source>
</reference>
<sequence>MYDAHSFETQPIQVYRADLVNDINVRAGALDPSHHSESEGPSPLPTPLFNQEPEELVDMALARLQCADLKPVEWKGLLYRRMGVPVLIKDFAFILPDNSVEYASKILTDMGLPRAQQSRFLSSTEGDFHTRGVFHRVTRETSPFFLQHIALYPASFAEISVHSPLVTSAPSILGVDSPRTPNYLVPQPSAVYASLMRMMLRYPRQCSTRRCLNPDLSQLVGYHLLRLENDFIDPDDEEQWQKLDMDRRTEEAVCELRGWIWEPGEEWIVDALEAVLRDSAEVEFLPWRS</sequence>
<gene>
    <name evidence="1" type="ORF">LAESUDRAFT_641422</name>
</gene>
<dbReference type="Proteomes" id="UP000076871">
    <property type="component" value="Unassembled WGS sequence"/>
</dbReference>
<evidence type="ECO:0000313" key="2">
    <source>
        <dbReference type="Proteomes" id="UP000076871"/>
    </source>
</evidence>
<organism evidence="1 2">
    <name type="scientific">Laetiporus sulphureus 93-53</name>
    <dbReference type="NCBI Taxonomy" id="1314785"/>
    <lineage>
        <taxon>Eukaryota</taxon>
        <taxon>Fungi</taxon>
        <taxon>Dikarya</taxon>
        <taxon>Basidiomycota</taxon>
        <taxon>Agaricomycotina</taxon>
        <taxon>Agaricomycetes</taxon>
        <taxon>Polyporales</taxon>
        <taxon>Laetiporus</taxon>
    </lineage>
</organism>
<protein>
    <submittedName>
        <fullName evidence="1">Uncharacterized protein</fullName>
    </submittedName>
</protein>